<comment type="caution">
    <text evidence="1">The sequence shown here is derived from an EMBL/GenBank/DDBJ whole genome shotgun (WGS) entry which is preliminary data.</text>
</comment>
<reference evidence="1" key="2">
    <citation type="submission" date="2023-05" db="EMBL/GenBank/DDBJ databases">
        <authorList>
            <consortium name="Lawrence Berkeley National Laboratory"/>
            <person name="Steindorff A."/>
            <person name="Hensen N."/>
            <person name="Bonometti L."/>
            <person name="Westerberg I."/>
            <person name="Brannstrom I.O."/>
            <person name="Guillou S."/>
            <person name="Cros-Aarteil S."/>
            <person name="Calhoun S."/>
            <person name="Haridas S."/>
            <person name="Kuo A."/>
            <person name="Mondo S."/>
            <person name="Pangilinan J."/>
            <person name="Riley R."/>
            <person name="Labutti K."/>
            <person name="Andreopoulos B."/>
            <person name="Lipzen A."/>
            <person name="Chen C."/>
            <person name="Yanf M."/>
            <person name="Daum C."/>
            <person name="Ng V."/>
            <person name="Clum A."/>
            <person name="Ohm R."/>
            <person name="Martin F."/>
            <person name="Silar P."/>
            <person name="Natvig D."/>
            <person name="Lalanne C."/>
            <person name="Gautier V."/>
            <person name="Ament-Velasquez S.L."/>
            <person name="Kruys A."/>
            <person name="Hutchinson M.I."/>
            <person name="Powell A.J."/>
            <person name="Barry K."/>
            <person name="Miller A.N."/>
            <person name="Grigoriev I.V."/>
            <person name="Debuchy R."/>
            <person name="Gladieux P."/>
            <person name="Thoren M.H."/>
            <person name="Johannesson H."/>
        </authorList>
    </citation>
    <scope>NUCLEOTIDE SEQUENCE</scope>
    <source>
        <strain evidence="1">CBS 990.96</strain>
    </source>
</reference>
<sequence>MSTKSPLFHTLPLELLFEINSHLPSPSQISLTLTCKLALNILGKSSWAVLKRGQRFRHSPSESADEFYERIFIAKKARTDSLKLLSLDSCSYCKKCDILHPPLQPVSKHRINKHYTNLCWGADNLIDYWPFSACIGGGYSLIWEHIRRVMAGEQGVEELNGEFENVYRVAGGRVQYRLKSEGMRTPGNGDVVLRHVHRFGRRILEEGEKPGTKEIEMGKAKGQGKEKGGNKTERLIPADILELPFRICPHQSTATDAPLSSKVTKPTKKKGDRDYNGPFFTYTLVKAFPKELQDKTRTKKDKVVEFKNPTQLELKDMEAIDAGDIKDLPAFRCRSCPTKWKVEWEEDNEELKVTSWHCFYQDVQSAEKVWPWLVRTEATNLGRKRRNSEFWKQGRMIKEFEIDSS</sequence>
<name>A0AAN6YNL9_9PEZI</name>
<evidence type="ECO:0000313" key="1">
    <source>
        <dbReference type="EMBL" id="KAK4222434.1"/>
    </source>
</evidence>
<protein>
    <recommendedName>
        <fullName evidence="3">F-box domain-containing protein</fullName>
    </recommendedName>
</protein>
<organism evidence="1 2">
    <name type="scientific">Podospora fimiseda</name>
    <dbReference type="NCBI Taxonomy" id="252190"/>
    <lineage>
        <taxon>Eukaryota</taxon>
        <taxon>Fungi</taxon>
        <taxon>Dikarya</taxon>
        <taxon>Ascomycota</taxon>
        <taxon>Pezizomycotina</taxon>
        <taxon>Sordariomycetes</taxon>
        <taxon>Sordariomycetidae</taxon>
        <taxon>Sordariales</taxon>
        <taxon>Podosporaceae</taxon>
        <taxon>Podospora</taxon>
    </lineage>
</organism>
<dbReference type="AlphaFoldDB" id="A0AAN6YNL9"/>
<dbReference type="EMBL" id="MU865472">
    <property type="protein sequence ID" value="KAK4222434.1"/>
    <property type="molecule type" value="Genomic_DNA"/>
</dbReference>
<evidence type="ECO:0008006" key="3">
    <source>
        <dbReference type="Google" id="ProtNLM"/>
    </source>
</evidence>
<dbReference type="Proteomes" id="UP001301958">
    <property type="component" value="Unassembled WGS sequence"/>
</dbReference>
<evidence type="ECO:0000313" key="2">
    <source>
        <dbReference type="Proteomes" id="UP001301958"/>
    </source>
</evidence>
<reference evidence="1" key="1">
    <citation type="journal article" date="2023" name="Mol. Phylogenet. Evol.">
        <title>Genome-scale phylogeny and comparative genomics of the fungal order Sordariales.</title>
        <authorList>
            <person name="Hensen N."/>
            <person name="Bonometti L."/>
            <person name="Westerberg I."/>
            <person name="Brannstrom I.O."/>
            <person name="Guillou S."/>
            <person name="Cros-Aarteil S."/>
            <person name="Calhoun S."/>
            <person name="Haridas S."/>
            <person name="Kuo A."/>
            <person name="Mondo S."/>
            <person name="Pangilinan J."/>
            <person name="Riley R."/>
            <person name="LaButti K."/>
            <person name="Andreopoulos B."/>
            <person name="Lipzen A."/>
            <person name="Chen C."/>
            <person name="Yan M."/>
            <person name="Daum C."/>
            <person name="Ng V."/>
            <person name="Clum A."/>
            <person name="Steindorff A."/>
            <person name="Ohm R.A."/>
            <person name="Martin F."/>
            <person name="Silar P."/>
            <person name="Natvig D.O."/>
            <person name="Lalanne C."/>
            <person name="Gautier V."/>
            <person name="Ament-Velasquez S.L."/>
            <person name="Kruys A."/>
            <person name="Hutchinson M.I."/>
            <person name="Powell A.J."/>
            <person name="Barry K."/>
            <person name="Miller A.N."/>
            <person name="Grigoriev I.V."/>
            <person name="Debuchy R."/>
            <person name="Gladieux P."/>
            <person name="Hiltunen Thoren M."/>
            <person name="Johannesson H."/>
        </authorList>
    </citation>
    <scope>NUCLEOTIDE SEQUENCE</scope>
    <source>
        <strain evidence="1">CBS 990.96</strain>
    </source>
</reference>
<gene>
    <name evidence="1" type="ORF">QBC38DRAFT_489883</name>
</gene>
<proteinExistence type="predicted"/>
<keyword evidence="2" id="KW-1185">Reference proteome</keyword>
<accession>A0AAN6YNL9</accession>